<evidence type="ECO:0000313" key="2">
    <source>
        <dbReference type="Proteomes" id="UP001162501"/>
    </source>
</evidence>
<protein>
    <submittedName>
        <fullName evidence="1">Uncharacterized protein</fullName>
    </submittedName>
</protein>
<dbReference type="EMBL" id="OX596101">
    <property type="protein sequence ID" value="CAM9783627.1"/>
    <property type="molecule type" value="Genomic_DNA"/>
</dbReference>
<reference evidence="1" key="1">
    <citation type="submission" date="2023-05" db="EMBL/GenBank/DDBJ databases">
        <authorList>
            <consortium name="ELIXIR-Norway"/>
        </authorList>
    </citation>
    <scope>NUCLEOTIDE SEQUENCE</scope>
</reference>
<organism evidence="1 2">
    <name type="scientific">Rangifer tarandus platyrhynchus</name>
    <name type="common">Svalbard reindeer</name>
    <dbReference type="NCBI Taxonomy" id="3082113"/>
    <lineage>
        <taxon>Eukaryota</taxon>
        <taxon>Metazoa</taxon>
        <taxon>Chordata</taxon>
        <taxon>Craniata</taxon>
        <taxon>Vertebrata</taxon>
        <taxon>Euteleostomi</taxon>
        <taxon>Mammalia</taxon>
        <taxon>Eutheria</taxon>
        <taxon>Laurasiatheria</taxon>
        <taxon>Artiodactyla</taxon>
        <taxon>Ruminantia</taxon>
        <taxon>Pecora</taxon>
        <taxon>Cervidae</taxon>
        <taxon>Odocoileinae</taxon>
        <taxon>Rangifer</taxon>
    </lineage>
</organism>
<sequence>MHNPFAWEHEGDLRASPETFVFKAVVRRHNALSLIKGPGHTIPGTGRLTAGRAPLSWRTEGLESGCLSRQGCGPMQGGAEAQPVPQIAPPALCRAHTKKSVSLRALPSPPPSPITLLQQVSKKNSPSPKALLERLPFPSAISKAGSERGWTEEARSVCGIGPSRTSAAGCGAAFTGQGGMPLDKPRRTLMVRGAALSAQSCY</sequence>
<reference evidence="1" key="2">
    <citation type="submission" date="2025-03" db="EMBL/GenBank/DDBJ databases">
        <authorList>
            <consortium name="ELIXIR-Norway"/>
            <consortium name="Elixir Norway"/>
        </authorList>
    </citation>
    <scope>NUCLEOTIDE SEQUENCE</scope>
</reference>
<name>A0AC59YL28_RANTA</name>
<proteinExistence type="predicted"/>
<evidence type="ECO:0000313" key="1">
    <source>
        <dbReference type="EMBL" id="CAM9783627.1"/>
    </source>
</evidence>
<accession>A0AC59YL28</accession>
<gene>
    <name evidence="1" type="ORF">MRATA1EN22A_LOCUS7403</name>
</gene>
<dbReference type="Proteomes" id="UP001162501">
    <property type="component" value="Chromosome 17"/>
</dbReference>